<gene>
    <name evidence="1" type="ORF">FM037_01265</name>
</gene>
<evidence type="ECO:0000313" key="1">
    <source>
        <dbReference type="EMBL" id="QDO82107.1"/>
    </source>
</evidence>
<keyword evidence="2" id="KW-1185">Reference proteome</keyword>
<organism evidence="1 2">
    <name type="scientific">Shewanella psychropiezotolerans</name>
    <dbReference type="NCBI Taxonomy" id="2593655"/>
    <lineage>
        <taxon>Bacteria</taxon>
        <taxon>Pseudomonadati</taxon>
        <taxon>Pseudomonadota</taxon>
        <taxon>Gammaproteobacteria</taxon>
        <taxon>Alteromonadales</taxon>
        <taxon>Shewanellaceae</taxon>
        <taxon>Shewanella</taxon>
    </lineage>
</organism>
<evidence type="ECO:0000313" key="2">
    <source>
        <dbReference type="Proteomes" id="UP000315947"/>
    </source>
</evidence>
<dbReference type="Proteomes" id="UP000315947">
    <property type="component" value="Chromosome"/>
</dbReference>
<reference evidence="1 2" key="1">
    <citation type="submission" date="2019-07" db="EMBL/GenBank/DDBJ databases">
        <title>Shewanella sp. YLB-06 whole genomic sequence.</title>
        <authorList>
            <person name="Yu L."/>
        </authorList>
    </citation>
    <scope>NUCLEOTIDE SEQUENCE [LARGE SCALE GENOMIC DNA]</scope>
    <source>
        <strain evidence="1 2">YLB-06</strain>
    </source>
</reference>
<proteinExistence type="predicted"/>
<dbReference type="EMBL" id="CP041614">
    <property type="protein sequence ID" value="QDO82107.1"/>
    <property type="molecule type" value="Genomic_DNA"/>
</dbReference>
<dbReference type="RefSeq" id="WP_144044500.1">
    <property type="nucleotide sequence ID" value="NZ_CP041614.1"/>
</dbReference>
<protein>
    <submittedName>
        <fullName evidence="1">Uncharacterized protein</fullName>
    </submittedName>
</protein>
<sequence length="149" mass="16988">MGVIYAVGAQWEKAEFAKQLREYFVKDNQLRDMFSGATNIETLTHVMAALIDDREKIQAVKNNLNAESVFLILFDCYLLLFIKELEHGGLSQAEHLITQISRRYAESAKKNICNSIVCIMAERLLLSAKQLDSLYLDRRGDQRNMGATI</sequence>
<name>A0ABX5WSP1_9GAMM</name>
<accession>A0ABX5WSP1</accession>